<dbReference type="InterPro" id="IPR027806">
    <property type="entry name" value="HARBI1_dom"/>
</dbReference>
<dbReference type="Proteomes" id="UP001341281">
    <property type="component" value="Chromosome 05"/>
</dbReference>
<dbReference type="Pfam" id="PF12776">
    <property type="entry name" value="Myb_DNA-bind_3"/>
    <property type="match status" value="1"/>
</dbReference>
<proteinExistence type="predicted"/>
<evidence type="ECO:0000256" key="3">
    <source>
        <dbReference type="SAM" id="MobiDB-lite"/>
    </source>
</evidence>
<protein>
    <recommendedName>
        <fullName evidence="8">Transposase</fullName>
    </recommendedName>
</protein>
<keyword evidence="7" id="KW-1185">Reference proteome</keyword>
<evidence type="ECO:0000313" key="6">
    <source>
        <dbReference type="EMBL" id="WVZ75407.1"/>
    </source>
</evidence>
<name>A0AAQ3TQM1_PASNO</name>
<evidence type="ECO:0000256" key="1">
    <source>
        <dbReference type="ARBA" id="ARBA00001968"/>
    </source>
</evidence>
<evidence type="ECO:0000259" key="5">
    <source>
        <dbReference type="Pfam" id="PF13359"/>
    </source>
</evidence>
<dbReference type="Pfam" id="PF13359">
    <property type="entry name" value="DDE_Tnp_4"/>
    <property type="match status" value="1"/>
</dbReference>
<gene>
    <name evidence="6" type="ORF">U9M48_023460</name>
</gene>
<dbReference type="InterPro" id="IPR024752">
    <property type="entry name" value="Myb/SANT-like_dom"/>
</dbReference>
<dbReference type="AlphaFoldDB" id="A0AAQ3TQM1"/>
<reference evidence="6 7" key="1">
    <citation type="submission" date="2024-02" db="EMBL/GenBank/DDBJ databases">
        <title>High-quality chromosome-scale genome assembly of Pensacola bahiagrass (Paspalum notatum Flugge var. saurae).</title>
        <authorList>
            <person name="Vega J.M."/>
            <person name="Podio M."/>
            <person name="Orjuela J."/>
            <person name="Siena L.A."/>
            <person name="Pessino S.C."/>
            <person name="Combes M.C."/>
            <person name="Mariac C."/>
            <person name="Albertini E."/>
            <person name="Pupilli F."/>
            <person name="Ortiz J.P.A."/>
            <person name="Leblanc O."/>
        </authorList>
    </citation>
    <scope>NUCLEOTIDE SEQUENCE [LARGE SCALE GENOMIC DNA]</scope>
    <source>
        <strain evidence="6">R1</strain>
        <tissue evidence="6">Leaf</tissue>
    </source>
</reference>
<evidence type="ECO:0000256" key="2">
    <source>
        <dbReference type="ARBA" id="ARBA00022723"/>
    </source>
</evidence>
<keyword evidence="2" id="KW-0479">Metal-binding</keyword>
<evidence type="ECO:0000313" key="7">
    <source>
        <dbReference type="Proteomes" id="UP001341281"/>
    </source>
</evidence>
<feature type="domain" description="DDE Tnp4" evidence="5">
    <location>
        <begin position="45"/>
        <end position="161"/>
    </location>
</feature>
<dbReference type="EMBL" id="CP144749">
    <property type="protein sequence ID" value="WVZ75407.1"/>
    <property type="molecule type" value="Genomic_DNA"/>
</dbReference>
<evidence type="ECO:0000259" key="4">
    <source>
        <dbReference type="Pfam" id="PF12776"/>
    </source>
</evidence>
<dbReference type="PANTHER" id="PTHR47127">
    <property type="entry name" value="10A19I.15"/>
    <property type="match status" value="1"/>
</dbReference>
<comment type="cofactor">
    <cofactor evidence="1">
        <name>a divalent metal cation</name>
        <dbReference type="ChEBI" id="CHEBI:60240"/>
    </cofactor>
</comment>
<accession>A0AAQ3TQM1</accession>
<sequence>MILPAATSVPPKILNSRRWNPYFKDCVRAIDGTHVLARVPTKDRVAFLGSTHDALILADALARDDSLRVPPGKFFLVDAGYAVRPGFLPPYRGTRYHLREFGTRSPKNPRELFNLRQSSLTVTVERAFGALKNRFKILYNKPFHPYKTQVKLVLACCILHNWILRHGMDELVPPEAEWQANPIDETVPTDIGMAEMENAGVEEGVEVNAGHGRLHWSNVMSGFVLRRFSDLVAEGVKTDKGFKDVHLNAMARDLTEFINIEINGNQVYNHLRKWHATWVKICRLKELSGALWDEENFMITLDPEHYNGHVKDHPKDAEFLNAPLLHYQQMQAIFASGVATGRFAMGSNEPLGQPTEHETIDVDEDTAVPVVKQQKGEPSGKKLGKRKRGFSEEDQSLMTGVTDAIWGFTAAVQESTHSEAAPGIYNDVMDCPNFTRTELMFCLDFLMQNKASALVFVGMTASDKELWLRTHLTANNFYG</sequence>
<feature type="domain" description="Myb/SANT-like" evidence="4">
    <location>
        <begin position="215"/>
        <end position="304"/>
    </location>
</feature>
<feature type="region of interest" description="Disordered" evidence="3">
    <location>
        <begin position="372"/>
        <end position="394"/>
    </location>
</feature>
<organism evidence="6 7">
    <name type="scientific">Paspalum notatum var. saurae</name>
    <dbReference type="NCBI Taxonomy" id="547442"/>
    <lineage>
        <taxon>Eukaryota</taxon>
        <taxon>Viridiplantae</taxon>
        <taxon>Streptophyta</taxon>
        <taxon>Embryophyta</taxon>
        <taxon>Tracheophyta</taxon>
        <taxon>Spermatophyta</taxon>
        <taxon>Magnoliopsida</taxon>
        <taxon>Liliopsida</taxon>
        <taxon>Poales</taxon>
        <taxon>Poaceae</taxon>
        <taxon>PACMAD clade</taxon>
        <taxon>Panicoideae</taxon>
        <taxon>Andropogonodae</taxon>
        <taxon>Paspaleae</taxon>
        <taxon>Paspalinae</taxon>
        <taxon>Paspalum</taxon>
    </lineage>
</organism>
<evidence type="ECO:0008006" key="8">
    <source>
        <dbReference type="Google" id="ProtNLM"/>
    </source>
</evidence>
<dbReference type="GO" id="GO:0046872">
    <property type="term" value="F:metal ion binding"/>
    <property type="evidence" value="ECO:0007669"/>
    <property type="project" value="UniProtKB-KW"/>
</dbReference>